<dbReference type="EMBL" id="JACCBX010000006">
    <property type="protein sequence ID" value="NYE06237.1"/>
    <property type="molecule type" value="Genomic_DNA"/>
</dbReference>
<name>A0A852TF08_9BACI</name>
<accession>A0A852TF08</accession>
<reference evidence="2" key="2">
    <citation type="submission" date="2020-08" db="EMBL/GenBank/DDBJ databases">
        <title>The Agave Microbiome: Exploring the role of microbial communities in plant adaptations to desert environments.</title>
        <authorList>
            <person name="Partida-Martinez L.P."/>
        </authorList>
    </citation>
    <scope>NUCLEOTIDE SEQUENCE [LARGE SCALE GENOMIC DNA]</scope>
    <source>
        <strain evidence="2">AT2.8</strain>
    </source>
</reference>
<proteinExistence type="predicted"/>
<dbReference type="Proteomes" id="UP000548423">
    <property type="component" value="Unassembled WGS sequence"/>
</dbReference>
<evidence type="ECO:0000313" key="1">
    <source>
        <dbReference type="EMBL" id="NYE06237.1"/>
    </source>
</evidence>
<dbReference type="AlphaFoldDB" id="A0A852TF08"/>
<reference evidence="2" key="1">
    <citation type="submission" date="2020-07" db="EMBL/GenBank/DDBJ databases">
        <authorList>
            <person name="Partida-Martinez L."/>
            <person name="Huntemann M."/>
            <person name="Clum A."/>
            <person name="Wang J."/>
            <person name="Palaniappan K."/>
            <person name="Ritter S."/>
            <person name="Chen I.-M."/>
            <person name="Stamatis D."/>
            <person name="Reddy T."/>
            <person name="O'Malley R."/>
            <person name="Daum C."/>
            <person name="Shapiro N."/>
            <person name="Ivanova N."/>
            <person name="Kyrpides N."/>
            <person name="Woyke T."/>
        </authorList>
    </citation>
    <scope>NUCLEOTIDE SEQUENCE [LARGE SCALE GENOMIC DNA]</scope>
    <source>
        <strain evidence="2">AT2.8</strain>
    </source>
</reference>
<protein>
    <submittedName>
        <fullName evidence="1">Uncharacterized protein</fullName>
    </submittedName>
</protein>
<gene>
    <name evidence="1" type="ORF">F4694_003017</name>
</gene>
<evidence type="ECO:0000313" key="2">
    <source>
        <dbReference type="Proteomes" id="UP000548423"/>
    </source>
</evidence>
<organism evidence="1 2">
    <name type="scientific">Neobacillus niacini</name>
    <dbReference type="NCBI Taxonomy" id="86668"/>
    <lineage>
        <taxon>Bacteria</taxon>
        <taxon>Bacillati</taxon>
        <taxon>Bacillota</taxon>
        <taxon>Bacilli</taxon>
        <taxon>Bacillales</taxon>
        <taxon>Bacillaceae</taxon>
        <taxon>Neobacillus</taxon>
    </lineage>
</organism>
<sequence>MIKIKYISAELLLQIKWLLTICKTEQYSNGGMNNENL</sequence>
<comment type="caution">
    <text evidence="1">The sequence shown here is derived from an EMBL/GenBank/DDBJ whole genome shotgun (WGS) entry which is preliminary data.</text>
</comment>